<accession>A0ABU6X8X9</accession>
<organism evidence="2 3">
    <name type="scientific">Stylosanthes scabra</name>
    <dbReference type="NCBI Taxonomy" id="79078"/>
    <lineage>
        <taxon>Eukaryota</taxon>
        <taxon>Viridiplantae</taxon>
        <taxon>Streptophyta</taxon>
        <taxon>Embryophyta</taxon>
        <taxon>Tracheophyta</taxon>
        <taxon>Spermatophyta</taxon>
        <taxon>Magnoliopsida</taxon>
        <taxon>eudicotyledons</taxon>
        <taxon>Gunneridae</taxon>
        <taxon>Pentapetalae</taxon>
        <taxon>rosids</taxon>
        <taxon>fabids</taxon>
        <taxon>Fabales</taxon>
        <taxon>Fabaceae</taxon>
        <taxon>Papilionoideae</taxon>
        <taxon>50 kb inversion clade</taxon>
        <taxon>dalbergioids sensu lato</taxon>
        <taxon>Dalbergieae</taxon>
        <taxon>Pterocarpus clade</taxon>
        <taxon>Stylosanthes</taxon>
    </lineage>
</organism>
<gene>
    <name evidence="2" type="ORF">PIB30_025497</name>
</gene>
<evidence type="ECO:0000313" key="2">
    <source>
        <dbReference type="EMBL" id="MED6194112.1"/>
    </source>
</evidence>
<feature type="region of interest" description="Disordered" evidence="1">
    <location>
        <begin position="77"/>
        <end position="100"/>
    </location>
</feature>
<keyword evidence="3" id="KW-1185">Reference proteome</keyword>
<name>A0ABU6X8X9_9FABA</name>
<protein>
    <submittedName>
        <fullName evidence="2">Uncharacterized protein</fullName>
    </submittedName>
</protein>
<proteinExistence type="predicted"/>
<reference evidence="2 3" key="1">
    <citation type="journal article" date="2023" name="Plants (Basel)">
        <title>Bridging the Gap: Combining Genomics and Transcriptomics Approaches to Understand Stylosanthes scabra, an Orphan Legume from the Brazilian Caatinga.</title>
        <authorList>
            <person name="Ferreira-Neto J.R.C."/>
            <person name="da Silva M.D."/>
            <person name="Binneck E."/>
            <person name="de Melo N.F."/>
            <person name="da Silva R.H."/>
            <person name="de Melo A.L.T.M."/>
            <person name="Pandolfi V."/>
            <person name="Bustamante F.O."/>
            <person name="Brasileiro-Vidal A.C."/>
            <person name="Benko-Iseppon A.M."/>
        </authorList>
    </citation>
    <scope>NUCLEOTIDE SEQUENCE [LARGE SCALE GENOMIC DNA]</scope>
    <source>
        <tissue evidence="2">Leaves</tissue>
    </source>
</reference>
<dbReference type="EMBL" id="JASCZI010211542">
    <property type="protein sequence ID" value="MED6194112.1"/>
    <property type="molecule type" value="Genomic_DNA"/>
</dbReference>
<evidence type="ECO:0000313" key="3">
    <source>
        <dbReference type="Proteomes" id="UP001341840"/>
    </source>
</evidence>
<sequence>MASSKLLLATLSTILLFFFLLYTIVITSFPTTTLDGFNIYQGSRRSVAIRHGGLYGNVYSGYGHTVFNVLPKGALVPPSGPSQSHNEIEVPKDNQHDSKN</sequence>
<evidence type="ECO:0000256" key="1">
    <source>
        <dbReference type="SAM" id="MobiDB-lite"/>
    </source>
</evidence>
<dbReference type="Proteomes" id="UP001341840">
    <property type="component" value="Unassembled WGS sequence"/>
</dbReference>
<comment type="caution">
    <text evidence="2">The sequence shown here is derived from an EMBL/GenBank/DDBJ whole genome shotgun (WGS) entry which is preliminary data.</text>
</comment>
<feature type="compositionally biased region" description="Basic and acidic residues" evidence="1">
    <location>
        <begin position="86"/>
        <end position="100"/>
    </location>
</feature>